<keyword evidence="2" id="KW-0501">Molybdenum cofactor biosynthesis</keyword>
<dbReference type="FunFam" id="2.170.190.11:FF:000001">
    <property type="entry name" value="Molybdopterin molybdenumtransferase"/>
    <property type="match status" value="1"/>
</dbReference>
<dbReference type="CDD" id="cd00887">
    <property type="entry name" value="MoeA"/>
    <property type="match status" value="1"/>
</dbReference>
<dbReference type="Proteomes" id="UP000316080">
    <property type="component" value="Unassembled WGS sequence"/>
</dbReference>
<reference evidence="5 7" key="1">
    <citation type="journal article" date="2019" name="Nat. Microbiol.">
        <title>Expanding anaerobic alkane metabolism in the domain of Archaea.</title>
        <authorList>
            <person name="Wang Y."/>
            <person name="Wegener G."/>
            <person name="Hou J."/>
            <person name="Wang F."/>
            <person name="Xiao X."/>
        </authorList>
    </citation>
    <scope>NUCLEOTIDE SEQUENCE [LARGE SCALE GENOMIC DNA]</scope>
    <source>
        <strain evidence="5">WYZ-LMO11</strain>
    </source>
</reference>
<dbReference type="GO" id="GO:0006777">
    <property type="term" value="P:Mo-molybdopterin cofactor biosynthetic process"/>
    <property type="evidence" value="ECO:0007669"/>
    <property type="project" value="UniProtKB-KW"/>
</dbReference>
<gene>
    <name evidence="5" type="ORF">DSO09_00270</name>
    <name evidence="4" type="ORF">EF809_03960</name>
</gene>
<dbReference type="SUPFAM" id="SSF53850">
    <property type="entry name" value="Periplasmic binding protein-like II"/>
    <property type="match status" value="1"/>
</dbReference>
<dbReference type="InterPro" id="IPR036135">
    <property type="entry name" value="MoeA_linker/N_sf"/>
</dbReference>
<dbReference type="InterPro" id="IPR036688">
    <property type="entry name" value="MoeA_C_domain_IV_sf"/>
</dbReference>
<dbReference type="GO" id="GO:0005737">
    <property type="term" value="C:cytoplasm"/>
    <property type="evidence" value="ECO:0007669"/>
    <property type="project" value="TreeGrafter"/>
</dbReference>
<dbReference type="Pfam" id="PF03453">
    <property type="entry name" value="MoeA_N"/>
    <property type="match status" value="1"/>
</dbReference>
<dbReference type="GO" id="GO:0061599">
    <property type="term" value="F:molybdopterin molybdotransferase activity"/>
    <property type="evidence" value="ECO:0007669"/>
    <property type="project" value="TreeGrafter"/>
</dbReference>
<dbReference type="NCBIfam" id="NF011068">
    <property type="entry name" value="PRK14498.1"/>
    <property type="match status" value="1"/>
</dbReference>
<reference evidence="4 6" key="2">
    <citation type="journal article" date="2019" name="Nat. Microbiol.">
        <title>Wide diversity of methane and short-chain alkane metabolisms in uncultured archaea.</title>
        <authorList>
            <person name="Borrel G."/>
            <person name="Adam P.S."/>
            <person name="McKay L.J."/>
            <person name="Chen L.X."/>
            <person name="Sierra-Garcia I.N."/>
            <person name="Sieber C.M."/>
            <person name="Letourneur Q."/>
            <person name="Ghozlane A."/>
            <person name="Andersen G.L."/>
            <person name="Li W.J."/>
            <person name="Hallam S.J."/>
            <person name="Muyzer G."/>
            <person name="de Oliveira V.M."/>
            <person name="Inskeep W.P."/>
            <person name="Banfield J.F."/>
            <person name="Gribaldo S."/>
        </authorList>
    </citation>
    <scope>NUCLEOTIDE SEQUENCE [LARGE SCALE GENOMIC DNA]</scope>
    <source>
        <strain evidence="4">Verst-YHS</strain>
    </source>
</reference>
<dbReference type="SUPFAM" id="SSF53218">
    <property type="entry name" value="Molybdenum cofactor biosynthesis proteins"/>
    <property type="match status" value="1"/>
</dbReference>
<evidence type="ECO:0000259" key="3">
    <source>
        <dbReference type="SMART" id="SM00852"/>
    </source>
</evidence>
<dbReference type="InterPro" id="IPR005110">
    <property type="entry name" value="MoeA_linker/N"/>
</dbReference>
<dbReference type="PANTHER" id="PTHR10192">
    <property type="entry name" value="MOLYBDOPTERIN BIOSYNTHESIS PROTEIN"/>
    <property type="match status" value="1"/>
</dbReference>
<evidence type="ECO:0000313" key="5">
    <source>
        <dbReference type="EMBL" id="TDA40542.1"/>
    </source>
</evidence>
<dbReference type="Gene3D" id="2.40.340.10">
    <property type="entry name" value="MoeA, C-terminal, domain IV"/>
    <property type="match status" value="1"/>
</dbReference>
<dbReference type="SUPFAM" id="SSF63882">
    <property type="entry name" value="MoeA N-terminal region -like"/>
    <property type="match status" value="1"/>
</dbReference>
<evidence type="ECO:0000313" key="7">
    <source>
        <dbReference type="Proteomes" id="UP000317265"/>
    </source>
</evidence>
<dbReference type="EMBL" id="QNVI01000002">
    <property type="protein sequence ID" value="TDA40542.1"/>
    <property type="molecule type" value="Genomic_DNA"/>
</dbReference>
<dbReference type="InterPro" id="IPR001453">
    <property type="entry name" value="MoaB/Mog_dom"/>
</dbReference>
<dbReference type="InterPro" id="IPR038987">
    <property type="entry name" value="MoeA-like"/>
</dbReference>
<dbReference type="InterPro" id="IPR005111">
    <property type="entry name" value="MoeA_C_domain_IV"/>
</dbReference>
<dbReference type="Pfam" id="PF03454">
    <property type="entry name" value="MoeA_C"/>
    <property type="match status" value="1"/>
</dbReference>
<dbReference type="UniPathway" id="UPA00344"/>
<dbReference type="SUPFAM" id="SSF63867">
    <property type="entry name" value="MoeA C-terminal domain-like"/>
    <property type="match status" value="1"/>
</dbReference>
<dbReference type="FunFam" id="3.40.190.10:FF:000566">
    <property type="entry name" value="Molybdenum cofactor biosynthesis protein"/>
    <property type="match status" value="1"/>
</dbReference>
<comment type="caution">
    <text evidence="5">The sequence shown here is derived from an EMBL/GenBank/DDBJ whole genome shotgun (WGS) entry which is preliminary data.</text>
</comment>
<evidence type="ECO:0000256" key="2">
    <source>
        <dbReference type="ARBA" id="ARBA00023150"/>
    </source>
</evidence>
<evidence type="ECO:0000313" key="6">
    <source>
        <dbReference type="Proteomes" id="UP000316080"/>
    </source>
</evidence>
<dbReference type="InterPro" id="IPR008284">
    <property type="entry name" value="MoCF_biosynth_CS"/>
</dbReference>
<dbReference type="Proteomes" id="UP000317265">
    <property type="component" value="Unassembled WGS sequence"/>
</dbReference>
<dbReference type="Pfam" id="PF12727">
    <property type="entry name" value="PBP_like"/>
    <property type="match status" value="1"/>
</dbReference>
<dbReference type="Gene3D" id="2.170.190.11">
    <property type="entry name" value="Molybdopterin biosynthesis moea protein, domain 3"/>
    <property type="match status" value="1"/>
</dbReference>
<dbReference type="Gene3D" id="3.40.980.10">
    <property type="entry name" value="MoaB/Mog-like domain"/>
    <property type="match status" value="1"/>
</dbReference>
<evidence type="ECO:0000256" key="1">
    <source>
        <dbReference type="ARBA" id="ARBA00005046"/>
    </source>
</evidence>
<dbReference type="NCBIfam" id="NF045515">
    <property type="entry name" value="Glp_gephyrin"/>
    <property type="match status" value="1"/>
</dbReference>
<sequence>MRKIFHELVSIEEALDKLFNKINKNIETEVIDIYNAYGRVLAKDIISPIDSPPFDRAEVDGYAVLSLDLEGASEQNPIKLKVIGSINPGDNILKEISRGECIEISTGAPIPKGADAVVMVEYTKREGDYVKIFKSITPGENIAFTGSDIEIGTIVLRKGTYLTVKEIALLAALGFKKIEVYKKPLIGIISTGNELLDQECILEYGKIYDVNTPMFYNALKEEGVDVIFLGRTKDDYNEIKELLVNGLKKCNAIILSGGTSAGIGDIVYRVLEDCCDQGIIVHGLKVKPGKPTVIAIHEGKPVFGLPGFPVSALMIFNEIVVPYINYITKKKRREEKKIIAYLSDRVNTVKGKKWFLPVHLIKRNSIIAYPIIMSSGAIGTLSRADGYIIVDDKKEFLDKGEKVEVNLFNEELADIVIIGSNCYALDILVEIIFEKYGLKTKLINVGSLAGLEAIRKDEADIAGTHLFDPETGTYNKTFLRKMNIPEDYLIKGYKRLQGIIVKKGNPKNIKGIEDLIEKDITFINRNRGSGTRALIDYLLKKICNEKGLNFNEVITKIKGYRIEAKTHSAVAAAISQGKADMGIGILSAAIQYGLDFIPLCYEEYDFVINPNGRFNDIFIRCLRSKEFLDRISKMPGYKIGGK</sequence>
<dbReference type="InterPro" id="IPR024370">
    <property type="entry name" value="PBP_domain"/>
</dbReference>
<dbReference type="Gene3D" id="3.90.105.10">
    <property type="entry name" value="Molybdopterin biosynthesis moea protein, domain 2"/>
    <property type="match status" value="1"/>
</dbReference>
<proteinExistence type="predicted"/>
<comment type="pathway">
    <text evidence="1">Cofactor biosynthesis; molybdopterin biosynthesis.</text>
</comment>
<dbReference type="InterPro" id="IPR036425">
    <property type="entry name" value="MoaB/Mog-like_dom_sf"/>
</dbReference>
<name>A0A523BI67_9CREN</name>
<protein>
    <submittedName>
        <fullName evidence="5">Molybdopterin biosynthesis protein</fullName>
    </submittedName>
</protein>
<dbReference type="Gene3D" id="3.40.190.10">
    <property type="entry name" value="Periplasmic binding protein-like II"/>
    <property type="match status" value="1"/>
</dbReference>
<organism evidence="5 7">
    <name type="scientific">Thermoproteota archaeon</name>
    <dbReference type="NCBI Taxonomy" id="2056631"/>
    <lineage>
        <taxon>Archaea</taxon>
        <taxon>Thermoproteota</taxon>
    </lineage>
</organism>
<feature type="domain" description="MoaB/Mog" evidence="3">
    <location>
        <begin position="187"/>
        <end position="326"/>
    </location>
</feature>
<dbReference type="PROSITE" id="PS01079">
    <property type="entry name" value="MOCF_BIOSYNTHESIS_2"/>
    <property type="match status" value="1"/>
</dbReference>
<dbReference type="PANTHER" id="PTHR10192:SF5">
    <property type="entry name" value="GEPHYRIN"/>
    <property type="match status" value="1"/>
</dbReference>
<dbReference type="AlphaFoldDB" id="A0A523BI67"/>
<dbReference type="NCBIfam" id="TIGR00177">
    <property type="entry name" value="molyb_syn"/>
    <property type="match status" value="1"/>
</dbReference>
<evidence type="ECO:0000313" key="4">
    <source>
        <dbReference type="EMBL" id="RZN56000.1"/>
    </source>
</evidence>
<dbReference type="EMBL" id="RXIH01000032">
    <property type="protein sequence ID" value="RZN56000.1"/>
    <property type="molecule type" value="Genomic_DNA"/>
</dbReference>
<accession>A0A523BI67</accession>
<dbReference type="SMART" id="SM00852">
    <property type="entry name" value="MoCF_biosynth"/>
    <property type="match status" value="1"/>
</dbReference>
<dbReference type="Pfam" id="PF00994">
    <property type="entry name" value="MoCF_biosynth"/>
    <property type="match status" value="1"/>
</dbReference>